<gene>
    <name evidence="2" type="ORF">HELGO_WM36297</name>
</gene>
<feature type="compositionally biased region" description="Polar residues" evidence="1">
    <location>
        <begin position="326"/>
        <end position="340"/>
    </location>
</feature>
<sequence length="374" mass="40212">MQEEDYIEQEQVAQQVNLEENSGSDDGTSPNTPPSTPPNSEPPPMTNDLGEAVVINTTTIRVGTDYFKPKSEGEVDQLIDQQRINSQQKEMFQVGYEANYGSLPKELVVEEEEKEDATETVAAEQEAQEQVIPNSILPQSSDTEAETETADKTINLKELAGDDYQSTPSGTVDEGSVKDMPVPTEIAAPSKEAPLIDLAQLSSEADSASSEEAAPIAKVPSLTPETDSDFQAMTEKIGTQGEQTQKHESSGKAVEKAKKASVEPQNKKQSLAEVKQVDKIESKETPAFDTSSFVDTLMAKIKAITPKSEKEADEFKNKNKVNEVKSSTSGQIQQKKTTSVGPLESATKETPNQAGISSKAVTPLGKAPIGPAPK</sequence>
<feature type="region of interest" description="Disordered" evidence="1">
    <location>
        <begin position="15"/>
        <end position="49"/>
    </location>
</feature>
<feature type="compositionally biased region" description="Polar residues" evidence="1">
    <location>
        <begin position="15"/>
        <end position="27"/>
    </location>
</feature>
<feature type="region of interest" description="Disordered" evidence="1">
    <location>
        <begin position="305"/>
        <end position="374"/>
    </location>
</feature>
<evidence type="ECO:0000313" key="2">
    <source>
        <dbReference type="EMBL" id="CAA6809592.1"/>
    </source>
</evidence>
<evidence type="ECO:0000256" key="1">
    <source>
        <dbReference type="SAM" id="MobiDB-lite"/>
    </source>
</evidence>
<dbReference type="EMBL" id="CACVAQ010000156">
    <property type="protein sequence ID" value="CAA6809592.1"/>
    <property type="molecule type" value="Genomic_DNA"/>
</dbReference>
<feature type="non-terminal residue" evidence="2">
    <location>
        <position position="374"/>
    </location>
</feature>
<protein>
    <submittedName>
        <fullName evidence="2">Uncharacterized protein</fullName>
    </submittedName>
</protein>
<organism evidence="2">
    <name type="scientific">uncultured Aureispira sp</name>
    <dbReference type="NCBI Taxonomy" id="1331704"/>
    <lineage>
        <taxon>Bacteria</taxon>
        <taxon>Pseudomonadati</taxon>
        <taxon>Bacteroidota</taxon>
        <taxon>Saprospiria</taxon>
        <taxon>Saprospirales</taxon>
        <taxon>Saprospiraceae</taxon>
        <taxon>Aureispira</taxon>
        <taxon>environmental samples</taxon>
    </lineage>
</organism>
<feature type="compositionally biased region" description="Polar residues" evidence="1">
    <location>
        <begin position="348"/>
        <end position="360"/>
    </location>
</feature>
<feature type="compositionally biased region" description="Basic and acidic residues" evidence="1">
    <location>
        <begin position="244"/>
        <end position="261"/>
    </location>
</feature>
<accession>A0A6S6SUN0</accession>
<name>A0A6S6SUN0_9BACT</name>
<feature type="compositionally biased region" description="Low complexity" evidence="1">
    <location>
        <begin position="197"/>
        <end position="214"/>
    </location>
</feature>
<proteinExistence type="predicted"/>
<dbReference type="AlphaFoldDB" id="A0A6S6SUN0"/>
<feature type="region of interest" description="Disordered" evidence="1">
    <location>
        <begin position="124"/>
        <end position="279"/>
    </location>
</feature>
<feature type="compositionally biased region" description="Pro residues" evidence="1">
    <location>
        <begin position="31"/>
        <end position="45"/>
    </location>
</feature>
<feature type="compositionally biased region" description="Basic and acidic residues" evidence="1">
    <location>
        <begin position="307"/>
        <end position="323"/>
    </location>
</feature>
<reference evidence="2" key="1">
    <citation type="submission" date="2020-01" db="EMBL/GenBank/DDBJ databases">
        <authorList>
            <person name="Meier V. D."/>
            <person name="Meier V D."/>
        </authorList>
    </citation>
    <scope>NUCLEOTIDE SEQUENCE</scope>
    <source>
        <strain evidence="2">HLG_WM_MAG_10</strain>
    </source>
</reference>